<dbReference type="GO" id="GO:0031222">
    <property type="term" value="P:arabinan catabolic process"/>
    <property type="evidence" value="ECO:0007669"/>
    <property type="project" value="TreeGrafter"/>
</dbReference>
<dbReference type="Proteomes" id="UP000245207">
    <property type="component" value="Unassembled WGS sequence"/>
</dbReference>
<keyword evidence="1" id="KW-0378">Hydrolase</keyword>
<protein>
    <recommendedName>
        <fullName evidence="4">Glycoside hydrolase family 3 C-terminal domain-containing protein</fullName>
    </recommendedName>
</protein>
<dbReference type="AlphaFoldDB" id="A0A2U1MCQ3"/>
<dbReference type="PANTHER" id="PTHR42721:SF45">
    <property type="entry name" value="BETA-D-XYLOSIDASE 2-RELATED"/>
    <property type="match status" value="1"/>
</dbReference>
<dbReference type="SUPFAM" id="SSF52279">
    <property type="entry name" value="Beta-D-glucan exohydrolase, C-terminal domain"/>
    <property type="match status" value="1"/>
</dbReference>
<evidence type="ECO:0000256" key="2">
    <source>
        <dbReference type="ARBA" id="ARBA00023295"/>
    </source>
</evidence>
<feature type="domain" description="Glycoside hydrolase family 3 C-terminal" evidence="4">
    <location>
        <begin position="253"/>
        <end position="341"/>
    </location>
</feature>
<evidence type="ECO:0000313" key="5">
    <source>
        <dbReference type="EMBL" id="PWA59040.1"/>
    </source>
</evidence>
<accession>A0A2U1MCQ3</accession>
<dbReference type="OrthoDB" id="769613at2759"/>
<sequence length="762" mass="86279">MVNRTISPKKREPTNQATRPTKMATETMMMAGTHNANHMGKKQVKDQSPRIKKSADRKPRSVSPSNSPEYLTGEKFVSSLRVQRSKNGVNKKCFQPEQSKVQSIVSELKTRHPKINCINTTQNNERRDLRQDNDTVSMKSVTKIELEVARNISQKKIGGWTRWLFNYFAERLIEDEPAVEFSRLNVEQPSPISVLDAFYVEDTPSPGKNKPYAFNDIKLKSERMYQFDLFTHDSTVYQYTSSRCNVFRTCQSLNNSCGPIDVSFVEKDPKIRATLWVAYPGQAGGTAIADVFIWNTLSRLPIKGTDDNNGHEINQSKWLPCRTYRFYKGPVMYPFGHGINYSNFINILTNVPALFTFSVKGCHKYLNLTKNAIGVKHAKCDGLSTGLQVDVEEIKCSGAELLETYREGNLEMGEIHLQFYGLSIIAMDTNNFIENNVADGSIIGDHKRISGMSVTKIRSEQNINAPDYSHLCRGWSTSCSFCMPYIHVWGRGLSRKIDMACQFLEHERISVQESNEDLSPNEGDLFGPGTTRARQVLGIFSTYGQLSQSYMGFINRLVRDHGAIDLEWLRDAPQDKPIVHHEDHKLVAKTDLCEYVTPEEGSQITGQNSVSNVATDDEASEQYANEVCKTEIFKYENENMEFTSSSSQSQPSYKKKLPPKLVRDSFSSMSNQGSRGNLQEMTMEQPYSNYDLAWKDERSVRRLPMAVNIDLVFLKAQVRAANCNLAMGSIGNAKKQYTKCLESGTDNILDRKVITEISEDLE</sequence>
<comment type="caution">
    <text evidence="5">The sequence shown here is derived from an EMBL/GenBank/DDBJ whole genome shotgun (WGS) entry which is preliminary data.</text>
</comment>
<evidence type="ECO:0000313" key="6">
    <source>
        <dbReference type="Proteomes" id="UP000245207"/>
    </source>
</evidence>
<gene>
    <name evidence="5" type="ORF">CTI12_AA394630</name>
</gene>
<reference evidence="5 6" key="1">
    <citation type="journal article" date="2018" name="Mol. Plant">
        <title>The genome of Artemisia annua provides insight into the evolution of Asteraceae family and artemisinin biosynthesis.</title>
        <authorList>
            <person name="Shen Q."/>
            <person name="Zhang L."/>
            <person name="Liao Z."/>
            <person name="Wang S."/>
            <person name="Yan T."/>
            <person name="Shi P."/>
            <person name="Liu M."/>
            <person name="Fu X."/>
            <person name="Pan Q."/>
            <person name="Wang Y."/>
            <person name="Lv Z."/>
            <person name="Lu X."/>
            <person name="Zhang F."/>
            <person name="Jiang W."/>
            <person name="Ma Y."/>
            <person name="Chen M."/>
            <person name="Hao X."/>
            <person name="Li L."/>
            <person name="Tang Y."/>
            <person name="Lv G."/>
            <person name="Zhou Y."/>
            <person name="Sun X."/>
            <person name="Brodelius P.E."/>
            <person name="Rose J.K.C."/>
            <person name="Tang K."/>
        </authorList>
    </citation>
    <scope>NUCLEOTIDE SEQUENCE [LARGE SCALE GENOMIC DNA]</scope>
    <source>
        <strain evidence="6">cv. Huhao1</strain>
        <tissue evidence="5">Leaf</tissue>
    </source>
</reference>
<organism evidence="5 6">
    <name type="scientific">Artemisia annua</name>
    <name type="common">Sweet wormwood</name>
    <dbReference type="NCBI Taxonomy" id="35608"/>
    <lineage>
        <taxon>Eukaryota</taxon>
        <taxon>Viridiplantae</taxon>
        <taxon>Streptophyta</taxon>
        <taxon>Embryophyta</taxon>
        <taxon>Tracheophyta</taxon>
        <taxon>Spermatophyta</taxon>
        <taxon>Magnoliopsida</taxon>
        <taxon>eudicotyledons</taxon>
        <taxon>Gunneridae</taxon>
        <taxon>Pentapetalae</taxon>
        <taxon>asterids</taxon>
        <taxon>campanulids</taxon>
        <taxon>Asterales</taxon>
        <taxon>Asteraceae</taxon>
        <taxon>Asteroideae</taxon>
        <taxon>Anthemideae</taxon>
        <taxon>Artemisiinae</taxon>
        <taxon>Artemisia</taxon>
    </lineage>
</organism>
<dbReference type="GO" id="GO:0009044">
    <property type="term" value="F:xylan 1,4-beta-xylosidase activity"/>
    <property type="evidence" value="ECO:0007669"/>
    <property type="project" value="InterPro"/>
</dbReference>
<proteinExistence type="predicted"/>
<evidence type="ECO:0000259" key="4">
    <source>
        <dbReference type="Pfam" id="PF01915"/>
    </source>
</evidence>
<evidence type="ECO:0000256" key="1">
    <source>
        <dbReference type="ARBA" id="ARBA00022801"/>
    </source>
</evidence>
<keyword evidence="6" id="KW-1185">Reference proteome</keyword>
<dbReference type="InterPro" id="IPR044993">
    <property type="entry name" value="BXL"/>
</dbReference>
<dbReference type="Gene3D" id="3.40.50.1700">
    <property type="entry name" value="Glycoside hydrolase family 3 C-terminal domain"/>
    <property type="match status" value="1"/>
</dbReference>
<dbReference type="EMBL" id="PKPP01005735">
    <property type="protein sequence ID" value="PWA59040.1"/>
    <property type="molecule type" value="Genomic_DNA"/>
</dbReference>
<dbReference type="GO" id="GO:0046556">
    <property type="term" value="F:alpha-L-arabinofuranosidase activity"/>
    <property type="evidence" value="ECO:0007669"/>
    <property type="project" value="TreeGrafter"/>
</dbReference>
<dbReference type="GO" id="GO:0045493">
    <property type="term" value="P:xylan catabolic process"/>
    <property type="evidence" value="ECO:0007669"/>
    <property type="project" value="InterPro"/>
</dbReference>
<feature type="region of interest" description="Disordered" evidence="3">
    <location>
        <begin position="1"/>
        <end position="71"/>
    </location>
</feature>
<dbReference type="STRING" id="35608.A0A2U1MCQ3"/>
<keyword evidence="2" id="KW-0326">Glycosidase</keyword>
<name>A0A2U1MCQ3_ARTAN</name>
<evidence type="ECO:0000256" key="3">
    <source>
        <dbReference type="SAM" id="MobiDB-lite"/>
    </source>
</evidence>
<dbReference type="InterPro" id="IPR036881">
    <property type="entry name" value="Glyco_hydro_3_C_sf"/>
</dbReference>
<dbReference type="Pfam" id="PF01915">
    <property type="entry name" value="Glyco_hydro_3_C"/>
    <property type="match status" value="1"/>
</dbReference>
<dbReference type="PANTHER" id="PTHR42721">
    <property type="entry name" value="SUGAR HYDROLASE-RELATED"/>
    <property type="match status" value="1"/>
</dbReference>
<dbReference type="InterPro" id="IPR002772">
    <property type="entry name" value="Glyco_hydro_3_C"/>
</dbReference>
<feature type="compositionally biased region" description="Basic and acidic residues" evidence="3">
    <location>
        <begin position="43"/>
        <end position="59"/>
    </location>
</feature>